<dbReference type="CDD" id="cd14824">
    <property type="entry name" value="Longin"/>
    <property type="match status" value="1"/>
</dbReference>
<evidence type="ECO:0000256" key="2">
    <source>
        <dbReference type="ARBA" id="ARBA00008025"/>
    </source>
</evidence>
<evidence type="ECO:0000256" key="1">
    <source>
        <dbReference type="ARBA" id="ARBA00004370"/>
    </source>
</evidence>
<organism evidence="6 7">
    <name type="scientific">Acanthamoeba castellanii (strain ATCC 30010 / Neff)</name>
    <dbReference type="NCBI Taxonomy" id="1257118"/>
    <lineage>
        <taxon>Eukaryota</taxon>
        <taxon>Amoebozoa</taxon>
        <taxon>Discosea</taxon>
        <taxon>Longamoebia</taxon>
        <taxon>Centramoebida</taxon>
        <taxon>Acanthamoebidae</taxon>
        <taxon>Acanthamoeba</taxon>
    </lineage>
</organism>
<accession>L8HM67</accession>
<feature type="transmembrane region" description="Helical" evidence="4">
    <location>
        <begin position="197"/>
        <end position="220"/>
    </location>
</feature>
<dbReference type="GO" id="GO:0016020">
    <property type="term" value="C:membrane"/>
    <property type="evidence" value="ECO:0007669"/>
    <property type="project" value="UniProtKB-SubCell"/>
</dbReference>
<reference evidence="6 7" key="1">
    <citation type="journal article" date="2013" name="Genome Biol.">
        <title>Genome of Acanthamoeba castellanii highlights extensive lateral gene transfer and early evolution of tyrosine kinase signaling.</title>
        <authorList>
            <person name="Clarke M."/>
            <person name="Lohan A.J."/>
            <person name="Liu B."/>
            <person name="Lagkouvardos I."/>
            <person name="Roy S."/>
            <person name="Zafar N."/>
            <person name="Bertelli C."/>
            <person name="Schilde C."/>
            <person name="Kianianmomeni A."/>
            <person name="Burglin T.R."/>
            <person name="Frech C."/>
            <person name="Turcotte B."/>
            <person name="Kopec K.O."/>
            <person name="Synnott J.M."/>
            <person name="Choo C."/>
            <person name="Paponov I."/>
            <person name="Finkler A."/>
            <person name="Soon Heng Tan C."/>
            <person name="Hutchins A.P."/>
            <person name="Weinmeier T."/>
            <person name="Rattei T."/>
            <person name="Chu J.S."/>
            <person name="Gimenez G."/>
            <person name="Irimia M."/>
            <person name="Rigden D.J."/>
            <person name="Fitzpatrick D.A."/>
            <person name="Lorenzo-Morales J."/>
            <person name="Bateman A."/>
            <person name="Chiu C.H."/>
            <person name="Tang P."/>
            <person name="Hegemann P."/>
            <person name="Fromm H."/>
            <person name="Raoult D."/>
            <person name="Greub G."/>
            <person name="Miranda-Saavedra D."/>
            <person name="Chen N."/>
            <person name="Nash P."/>
            <person name="Ginger M.L."/>
            <person name="Horn M."/>
            <person name="Schaap P."/>
            <person name="Caler L."/>
            <person name="Loftus B."/>
        </authorList>
    </citation>
    <scope>NUCLEOTIDE SEQUENCE [LARGE SCALE GENOMIC DNA]</scope>
    <source>
        <strain evidence="6 7">Neff</strain>
    </source>
</reference>
<evidence type="ECO:0000313" key="6">
    <source>
        <dbReference type="EMBL" id="ELR25491.1"/>
    </source>
</evidence>
<dbReference type="PROSITE" id="PS50859">
    <property type="entry name" value="LONGIN"/>
    <property type="match status" value="1"/>
</dbReference>
<comment type="subcellular location">
    <subcellularLocation>
        <location evidence="1">Membrane</location>
    </subcellularLocation>
</comment>
<dbReference type="Gene3D" id="3.30.450.50">
    <property type="entry name" value="Longin domain"/>
    <property type="match status" value="1"/>
</dbReference>
<keyword evidence="4" id="KW-0812">Transmembrane</keyword>
<dbReference type="KEGG" id="acan:ACA1_295780"/>
<evidence type="ECO:0000256" key="4">
    <source>
        <dbReference type="SAM" id="Phobius"/>
    </source>
</evidence>
<keyword evidence="4" id="KW-1133">Transmembrane helix</keyword>
<dbReference type="InterPro" id="IPR010908">
    <property type="entry name" value="Longin_dom"/>
</dbReference>
<dbReference type="EMBL" id="KB007805">
    <property type="protein sequence ID" value="ELR25491.1"/>
    <property type="molecule type" value="Genomic_DNA"/>
</dbReference>
<sequence>MATEEVIYTVVGWEQLPLAHYSSYAGTFRAFVEEAARHIDIPTAPRLSHKYGEFVLHSLVNEREPRVTFTCLTGDKFPQPLAYAYLAAVRREFFRRYPLPMDKNTTLRFELNGFSQQIRRLVRKYRESKNIKRMKEEEFKGEAIEPVAMIKLDELYPGLLKKPLMVRHLQDPSLQLRGASRKSNNFFLSQFLIRHPFLTIGLFIFAAVVVFIYFVVLVPLCGNDLQKVGDNGKHSPIRQ</sequence>
<evidence type="ECO:0000256" key="3">
    <source>
        <dbReference type="ARBA" id="ARBA00023136"/>
    </source>
</evidence>
<gene>
    <name evidence="6" type="ORF">ACA1_295780</name>
</gene>
<dbReference type="VEuPathDB" id="AmoebaDB:ACA1_295780"/>
<keyword evidence="7" id="KW-1185">Reference proteome</keyword>
<name>L8HM67_ACACF</name>
<dbReference type="InterPro" id="IPR011012">
    <property type="entry name" value="Longin-like_dom_sf"/>
</dbReference>
<evidence type="ECO:0000313" key="7">
    <source>
        <dbReference type="Proteomes" id="UP000011083"/>
    </source>
</evidence>
<dbReference type="RefSeq" id="XP_004368246.1">
    <property type="nucleotide sequence ID" value="XM_004368189.1"/>
</dbReference>
<evidence type="ECO:0000259" key="5">
    <source>
        <dbReference type="PROSITE" id="PS50859"/>
    </source>
</evidence>
<dbReference type="SUPFAM" id="SSF64356">
    <property type="entry name" value="SNARE-like"/>
    <property type="match status" value="1"/>
</dbReference>
<dbReference type="GeneID" id="14926550"/>
<proteinExistence type="inferred from homology"/>
<dbReference type="STRING" id="1257118.L8HM67"/>
<feature type="domain" description="Longin" evidence="5">
    <location>
        <begin position="6"/>
        <end position="122"/>
    </location>
</feature>
<keyword evidence="3 4" id="KW-0472">Membrane</keyword>
<protein>
    <recommendedName>
        <fullName evidence="5">Longin domain-containing protein</fullName>
    </recommendedName>
</protein>
<dbReference type="Proteomes" id="UP000011083">
    <property type="component" value="Unassembled WGS sequence"/>
</dbReference>
<comment type="similarity">
    <text evidence="2">Belongs to the synaptobrevin family.</text>
</comment>
<dbReference type="Pfam" id="PF13774">
    <property type="entry name" value="Longin"/>
    <property type="match status" value="1"/>
</dbReference>
<dbReference type="AlphaFoldDB" id="L8HM67"/>
<dbReference type="SMART" id="SM01270">
    <property type="entry name" value="Longin"/>
    <property type="match status" value="1"/>
</dbReference>